<dbReference type="Proteomes" id="UP000494106">
    <property type="component" value="Unassembled WGS sequence"/>
</dbReference>
<feature type="binding site" evidence="10">
    <location>
        <begin position="183"/>
        <end position="189"/>
    </location>
    <ligand>
        <name>GTP</name>
        <dbReference type="ChEBI" id="CHEBI:37565"/>
    </ligand>
</feature>
<dbReference type="GO" id="GO:0007606">
    <property type="term" value="P:sensory perception of chemical stimulus"/>
    <property type="evidence" value="ECO:0007669"/>
    <property type="project" value="TreeGrafter"/>
</dbReference>
<accession>A0A8S1AWJ3</accession>
<comment type="subunit">
    <text evidence="2 12">G proteins are composed of 3 units; alpha, beta and gamma. The alpha chain contains the guanine nucleotide binding site.</text>
</comment>
<dbReference type="GO" id="GO:0005737">
    <property type="term" value="C:cytoplasm"/>
    <property type="evidence" value="ECO:0007669"/>
    <property type="project" value="TreeGrafter"/>
</dbReference>
<feature type="compositionally biased region" description="Basic and acidic residues" evidence="13">
    <location>
        <begin position="11"/>
        <end position="22"/>
    </location>
</feature>
<evidence type="ECO:0000256" key="6">
    <source>
        <dbReference type="ARBA" id="ARBA00023134"/>
    </source>
</evidence>
<keyword evidence="3 11" id="KW-0479">Metal-binding</keyword>
<dbReference type="GO" id="GO:0031683">
    <property type="term" value="F:G-protein beta/gamma-subunit complex binding"/>
    <property type="evidence" value="ECO:0007669"/>
    <property type="project" value="UniProtKB-UniRule"/>
</dbReference>
<evidence type="ECO:0000256" key="10">
    <source>
        <dbReference type="PIRSR" id="PIRSR601019-1"/>
    </source>
</evidence>
<feature type="binding site" evidence="11">
    <location>
        <position position="54"/>
    </location>
    <ligand>
        <name>Mg(2+)</name>
        <dbReference type="ChEBI" id="CHEBI:18420"/>
    </ligand>
</feature>
<comment type="subcellular location">
    <subcellularLocation>
        <location evidence="12">Cell membrane</location>
    </subcellularLocation>
</comment>
<dbReference type="InterPro" id="IPR000367">
    <property type="entry name" value="Gprotein_alpha_S"/>
</dbReference>
<dbReference type="PRINTS" id="PR00318">
    <property type="entry name" value="GPROTEINA"/>
</dbReference>
<keyword evidence="4 10" id="KW-0547">Nucleotide-binding</keyword>
<dbReference type="GO" id="GO:0007191">
    <property type="term" value="P:adenylate cyclase-activating dopamine receptor signaling pathway"/>
    <property type="evidence" value="ECO:0007669"/>
    <property type="project" value="TreeGrafter"/>
</dbReference>
<dbReference type="PANTHER" id="PTHR10218">
    <property type="entry name" value="GTP-BINDING PROTEIN ALPHA SUBUNIT"/>
    <property type="match status" value="1"/>
</dbReference>
<dbReference type="PANTHER" id="PTHR10218:SF212">
    <property type="entry name" value="G PROTEIN ALPHA S SUBUNIT"/>
    <property type="match status" value="1"/>
</dbReference>
<proteinExistence type="inferred from homology"/>
<comment type="function">
    <text evidence="12">Guanine nucleotide-binding proteins (G proteins) function as transducers in numerous signaling pathways controlled by G protein-coupled receptors (GPCRs).</text>
</comment>
<dbReference type="GO" id="GO:0003924">
    <property type="term" value="F:GTPase activity"/>
    <property type="evidence" value="ECO:0007669"/>
    <property type="project" value="UniProtKB-UniRule"/>
</dbReference>
<dbReference type="SUPFAM" id="SSF47895">
    <property type="entry name" value="Transducin (alpha subunit), insertion domain"/>
    <property type="match status" value="1"/>
</dbReference>
<name>A0A8S1AWJ3_ARCPL</name>
<organism evidence="14 15">
    <name type="scientific">Arctia plantaginis</name>
    <name type="common">Wood tiger moth</name>
    <name type="synonym">Phalaena plantaginis</name>
    <dbReference type="NCBI Taxonomy" id="874455"/>
    <lineage>
        <taxon>Eukaryota</taxon>
        <taxon>Metazoa</taxon>
        <taxon>Ecdysozoa</taxon>
        <taxon>Arthropoda</taxon>
        <taxon>Hexapoda</taxon>
        <taxon>Insecta</taxon>
        <taxon>Pterygota</taxon>
        <taxon>Neoptera</taxon>
        <taxon>Endopterygota</taxon>
        <taxon>Lepidoptera</taxon>
        <taxon>Glossata</taxon>
        <taxon>Ditrysia</taxon>
        <taxon>Noctuoidea</taxon>
        <taxon>Erebidae</taxon>
        <taxon>Arctiinae</taxon>
        <taxon>Arctia</taxon>
    </lineage>
</organism>
<keyword evidence="15" id="KW-1185">Reference proteome</keyword>
<keyword evidence="6 10" id="KW-0342">GTP-binding</keyword>
<dbReference type="PRINTS" id="PR00443">
    <property type="entry name" value="GPROTEINAS"/>
</dbReference>
<gene>
    <name evidence="14" type="ORF">APLA_LOCUS12125</name>
</gene>
<feature type="binding site" evidence="10">
    <location>
        <begin position="277"/>
        <end position="280"/>
    </location>
    <ligand>
        <name>GTP</name>
        <dbReference type="ChEBI" id="CHEBI:37565"/>
    </ligand>
</feature>
<evidence type="ECO:0000256" key="9">
    <source>
        <dbReference type="ARBA" id="ARBA00023288"/>
    </source>
</evidence>
<feature type="region of interest" description="Disordered" evidence="13">
    <location>
        <begin position="1"/>
        <end position="22"/>
    </location>
</feature>
<dbReference type="CDD" id="cd00066">
    <property type="entry name" value="G-alpha"/>
    <property type="match status" value="1"/>
</dbReference>
<sequence>MGCFGSPGGKSSEDDAKTQKRRSDAITKQLQKDKQLYRATHRLLLLGAGESGKSTIVKQMRILHVNGFSDKERREKIEDIKKNIRDAILTITGAMSTLTPPIPLEKQENKARVDYIQDVASQPDFDYPSEFYEHTEALWKDQGVQRTYERSNEYQLIDCAKYFLDQVHIIKQGNYTPTEQDILRCRVLTSGIFETQFVVDKVNFHMFDVGGQRDERRKWIQCFNDVTAIIFVTACSSYNMVLREDPTQNRLRESLDLFKSIWNNRWLRTISVILFLNKQDLLAEKVLAGKSRLEEYFAEFSRYSTPPDAAPDARDHPDVARAKYFIRDEFLVTHKHSERRREALLLPALHLRRRYGEHKARVQRLSRHHPAHAPAAIRTALTALSPLPTAFRQSLLVDGRAAGCPTLSCHVPGRRTLAVNSVIVRQRDGNAS</sequence>
<dbReference type="SUPFAM" id="SSF52540">
    <property type="entry name" value="P-loop containing nucleoside triphosphate hydrolases"/>
    <property type="match status" value="1"/>
</dbReference>
<evidence type="ECO:0000256" key="12">
    <source>
        <dbReference type="RuleBase" id="RU369121"/>
    </source>
</evidence>
<dbReference type="InterPro" id="IPR011025">
    <property type="entry name" value="GproteinA_insert"/>
</dbReference>
<evidence type="ECO:0000256" key="2">
    <source>
        <dbReference type="ARBA" id="ARBA00011356"/>
    </source>
</evidence>
<reference evidence="14 15" key="1">
    <citation type="submission" date="2020-04" db="EMBL/GenBank/DDBJ databases">
        <authorList>
            <person name="Wallbank WR R."/>
            <person name="Pardo Diaz C."/>
            <person name="Kozak K."/>
            <person name="Martin S."/>
            <person name="Jiggins C."/>
            <person name="Moest M."/>
            <person name="Warren A I."/>
            <person name="Byers J.R.P. K."/>
            <person name="Montejo-Kovacevich G."/>
            <person name="Yen C E."/>
        </authorList>
    </citation>
    <scope>NUCLEOTIDE SEQUENCE [LARGE SCALE GENOMIC DNA]</scope>
</reference>
<protein>
    <recommendedName>
        <fullName evidence="12">Guanine nucleotide-binding protein G(s) subunit alpha</fullName>
    </recommendedName>
    <alternativeName>
        <fullName evidence="12">Adenylate cyclase-stimulating G alpha protein</fullName>
    </alternativeName>
</protein>
<comment type="caution">
    <text evidence="14">The sequence shown here is derived from an EMBL/GenBank/DDBJ whole genome shotgun (WGS) entry which is preliminary data.</text>
</comment>
<evidence type="ECO:0000256" key="13">
    <source>
        <dbReference type="SAM" id="MobiDB-lite"/>
    </source>
</evidence>
<comment type="similarity">
    <text evidence="1 12">Belongs to the G-alpha family. G(s) subfamily.</text>
</comment>
<keyword evidence="7" id="KW-0564">Palmitate</keyword>
<evidence type="ECO:0000256" key="4">
    <source>
        <dbReference type="ARBA" id="ARBA00022741"/>
    </source>
</evidence>
<evidence type="ECO:0000256" key="5">
    <source>
        <dbReference type="ARBA" id="ARBA00022842"/>
    </source>
</evidence>
<dbReference type="FunFam" id="3.40.50.300:FF:000720">
    <property type="entry name" value="Guanine nucleotide-binding protein G(k) subunit alpha"/>
    <property type="match status" value="1"/>
</dbReference>
<dbReference type="GO" id="GO:0005834">
    <property type="term" value="C:heterotrimeric G-protein complex"/>
    <property type="evidence" value="ECO:0007669"/>
    <property type="project" value="UniProtKB-UniRule"/>
</dbReference>
<keyword evidence="9" id="KW-0449">Lipoprotein</keyword>
<dbReference type="InterPro" id="IPR027417">
    <property type="entry name" value="P-loop_NTPase"/>
</dbReference>
<keyword evidence="8 12" id="KW-0807">Transducer</keyword>
<evidence type="ECO:0000313" key="15">
    <source>
        <dbReference type="Proteomes" id="UP000494106"/>
    </source>
</evidence>
<dbReference type="Pfam" id="PF00503">
    <property type="entry name" value="G-alpha"/>
    <property type="match status" value="1"/>
</dbReference>
<keyword evidence="12" id="KW-0472">Membrane</keyword>
<feature type="binding site" evidence="10">
    <location>
        <begin position="50"/>
        <end position="55"/>
    </location>
    <ligand>
        <name>GTP</name>
        <dbReference type="ChEBI" id="CHEBI:37565"/>
    </ligand>
</feature>
<dbReference type="SMART" id="SM00275">
    <property type="entry name" value="G_alpha"/>
    <property type="match status" value="1"/>
</dbReference>
<evidence type="ECO:0000256" key="7">
    <source>
        <dbReference type="ARBA" id="ARBA00023139"/>
    </source>
</evidence>
<dbReference type="InterPro" id="IPR001019">
    <property type="entry name" value="Gprotein_alpha_su"/>
</dbReference>
<dbReference type="Gene3D" id="1.10.400.10">
    <property type="entry name" value="GI Alpha 1, domain 2-like"/>
    <property type="match status" value="1"/>
</dbReference>
<dbReference type="PROSITE" id="PS51882">
    <property type="entry name" value="G_ALPHA"/>
    <property type="match status" value="1"/>
</dbReference>
<evidence type="ECO:0000256" key="1">
    <source>
        <dbReference type="ARBA" id="ARBA00007172"/>
    </source>
</evidence>
<dbReference type="AlphaFoldDB" id="A0A8S1AWJ3"/>
<dbReference type="OrthoDB" id="5817230at2759"/>
<dbReference type="GO" id="GO:0005525">
    <property type="term" value="F:GTP binding"/>
    <property type="evidence" value="ECO:0007669"/>
    <property type="project" value="UniProtKB-UniRule"/>
</dbReference>
<evidence type="ECO:0000313" key="14">
    <source>
        <dbReference type="EMBL" id="CAB3249587.1"/>
    </source>
</evidence>
<dbReference type="FunFam" id="1.10.400.10:FF:000003">
    <property type="entry name" value="Guanine nucleotide-binding protein G(S) subunit alpha"/>
    <property type="match status" value="1"/>
</dbReference>
<dbReference type="FunFam" id="3.40.50.300:FF:006178">
    <property type="entry name" value="Guanine nucleotide-binding protein G(s) subunit alpha isoforms short"/>
    <property type="match status" value="1"/>
</dbReference>
<feature type="binding site" evidence="10">
    <location>
        <begin position="208"/>
        <end position="212"/>
    </location>
    <ligand>
        <name>GTP</name>
        <dbReference type="ChEBI" id="CHEBI:37565"/>
    </ligand>
</feature>
<dbReference type="GO" id="GO:0001664">
    <property type="term" value="F:G protein-coupled receptor binding"/>
    <property type="evidence" value="ECO:0007669"/>
    <property type="project" value="TreeGrafter"/>
</dbReference>
<keyword evidence="5 11" id="KW-0460">Magnesium</keyword>
<evidence type="ECO:0000256" key="8">
    <source>
        <dbReference type="ARBA" id="ARBA00023224"/>
    </source>
</evidence>
<keyword evidence="12" id="KW-1003">Cell membrane</keyword>
<dbReference type="Gene3D" id="3.40.50.300">
    <property type="entry name" value="P-loop containing nucleotide triphosphate hydrolases"/>
    <property type="match status" value="1"/>
</dbReference>
<evidence type="ECO:0000256" key="3">
    <source>
        <dbReference type="ARBA" id="ARBA00022723"/>
    </source>
</evidence>
<feature type="binding site" evidence="11">
    <location>
        <position position="189"/>
    </location>
    <ligand>
        <name>Mg(2+)</name>
        <dbReference type="ChEBI" id="CHEBI:18420"/>
    </ligand>
</feature>
<dbReference type="GO" id="GO:0046872">
    <property type="term" value="F:metal ion binding"/>
    <property type="evidence" value="ECO:0007669"/>
    <property type="project" value="UniProtKB-UniRule"/>
</dbReference>
<dbReference type="EMBL" id="CADEBC010000540">
    <property type="protein sequence ID" value="CAB3249587.1"/>
    <property type="molecule type" value="Genomic_DNA"/>
</dbReference>
<evidence type="ECO:0000256" key="11">
    <source>
        <dbReference type="PIRSR" id="PIRSR601019-2"/>
    </source>
</evidence>